<gene>
    <name evidence="4" type="ORF">O4220_12745</name>
</gene>
<organism evidence="4 5">
    <name type="scientific">Rhodococcus ruber</name>
    <dbReference type="NCBI Taxonomy" id="1830"/>
    <lineage>
        <taxon>Bacteria</taxon>
        <taxon>Bacillati</taxon>
        <taxon>Actinomycetota</taxon>
        <taxon>Actinomycetes</taxon>
        <taxon>Mycobacteriales</taxon>
        <taxon>Nocardiaceae</taxon>
        <taxon>Rhodococcus</taxon>
    </lineage>
</organism>
<dbReference type="InterPro" id="IPR001647">
    <property type="entry name" value="HTH_TetR"/>
</dbReference>
<dbReference type="SUPFAM" id="SSF46689">
    <property type="entry name" value="Homeodomain-like"/>
    <property type="match status" value="1"/>
</dbReference>
<keyword evidence="1 2" id="KW-0238">DNA-binding</keyword>
<feature type="DNA-binding region" description="H-T-H motif" evidence="2">
    <location>
        <begin position="33"/>
        <end position="52"/>
    </location>
</feature>
<evidence type="ECO:0000313" key="5">
    <source>
        <dbReference type="Proteomes" id="UP001081071"/>
    </source>
</evidence>
<comment type="caution">
    <text evidence="4">The sequence shown here is derived from an EMBL/GenBank/DDBJ whole genome shotgun (WGS) entry which is preliminary data.</text>
</comment>
<proteinExistence type="predicted"/>
<keyword evidence="5" id="KW-1185">Reference proteome</keyword>
<evidence type="ECO:0000259" key="3">
    <source>
        <dbReference type="PROSITE" id="PS50977"/>
    </source>
</evidence>
<protein>
    <submittedName>
        <fullName evidence="4">TetR/AcrR family transcriptional regulator</fullName>
    </submittedName>
</protein>
<dbReference type="InterPro" id="IPR050109">
    <property type="entry name" value="HTH-type_TetR-like_transc_reg"/>
</dbReference>
<dbReference type="EMBL" id="JAPWIJ010000005">
    <property type="protein sequence ID" value="MCZ4519384.1"/>
    <property type="molecule type" value="Genomic_DNA"/>
</dbReference>
<dbReference type="Pfam" id="PF00440">
    <property type="entry name" value="TetR_N"/>
    <property type="match status" value="1"/>
</dbReference>
<reference evidence="4" key="1">
    <citation type="submission" date="2022-12" db="EMBL/GenBank/DDBJ databases">
        <authorList>
            <person name="Krivoruchko A.V."/>
            <person name="Elkin A."/>
        </authorList>
    </citation>
    <scope>NUCLEOTIDE SEQUENCE</scope>
    <source>
        <strain evidence="4">IEGM 1391</strain>
    </source>
</reference>
<dbReference type="PROSITE" id="PS50977">
    <property type="entry name" value="HTH_TETR_2"/>
    <property type="match status" value="1"/>
</dbReference>
<dbReference type="PANTHER" id="PTHR30055:SF146">
    <property type="entry name" value="HTH-TYPE TRANSCRIPTIONAL DUAL REGULATOR CECR"/>
    <property type="match status" value="1"/>
</dbReference>
<dbReference type="Gene3D" id="1.10.357.10">
    <property type="entry name" value="Tetracycline Repressor, domain 2"/>
    <property type="match status" value="1"/>
</dbReference>
<dbReference type="RefSeq" id="WP_269604737.1">
    <property type="nucleotide sequence ID" value="NZ_JAPWIJ010000005.1"/>
</dbReference>
<dbReference type="PANTHER" id="PTHR30055">
    <property type="entry name" value="HTH-TYPE TRANSCRIPTIONAL REGULATOR RUTR"/>
    <property type="match status" value="1"/>
</dbReference>
<dbReference type="Proteomes" id="UP001081071">
    <property type="component" value="Unassembled WGS sequence"/>
</dbReference>
<dbReference type="InterPro" id="IPR009057">
    <property type="entry name" value="Homeodomain-like_sf"/>
</dbReference>
<accession>A0ABT4MEG8</accession>
<evidence type="ECO:0000256" key="2">
    <source>
        <dbReference type="PROSITE-ProRule" id="PRU00335"/>
    </source>
</evidence>
<evidence type="ECO:0000256" key="1">
    <source>
        <dbReference type="ARBA" id="ARBA00023125"/>
    </source>
</evidence>
<dbReference type="PRINTS" id="PR00455">
    <property type="entry name" value="HTHTETR"/>
</dbReference>
<name>A0ABT4MEG8_9NOCA</name>
<sequence>MTANMDPRAVRSRELLLDAAAELVSHRDPAEVSITDIASAAGVSRPTLYLHFQDRETLFAGVVRRRLQSIAALKDDVAVDREQAERSIGLVVAELGSNREFYRKLIGAQSNSRSREQVMTVLREGLGQYLQQQRLGDTSPNSRQSRRLDEEAWFITGGMVTVLSKWLDGDHVDEPSEQRWLAERLWHLLSTVASAPEPQELQ</sequence>
<evidence type="ECO:0000313" key="4">
    <source>
        <dbReference type="EMBL" id="MCZ4519384.1"/>
    </source>
</evidence>
<feature type="domain" description="HTH tetR-type" evidence="3">
    <location>
        <begin position="10"/>
        <end position="70"/>
    </location>
</feature>